<dbReference type="AlphaFoldDB" id="D1AYS8"/>
<comment type="similarity">
    <text evidence="2">Belongs to the dihydrofolate reductase family.</text>
</comment>
<keyword evidence="5" id="KW-0521">NADP</keyword>
<dbReference type="InterPro" id="IPR012259">
    <property type="entry name" value="DHFR"/>
</dbReference>
<evidence type="ECO:0000313" key="8">
    <source>
        <dbReference type="EMBL" id="ACZ01454.1"/>
    </source>
</evidence>
<dbReference type="EC" id="1.5.1.3" evidence="3"/>
<evidence type="ECO:0000256" key="6">
    <source>
        <dbReference type="ARBA" id="ARBA00023002"/>
    </source>
</evidence>
<evidence type="ECO:0000313" key="9">
    <source>
        <dbReference type="Proteomes" id="UP000002072"/>
    </source>
</evidence>
<dbReference type="Pfam" id="PF00186">
    <property type="entry name" value="DHFR_1"/>
    <property type="match status" value="1"/>
</dbReference>
<dbReference type="CDD" id="cd00209">
    <property type="entry name" value="DHFR"/>
    <property type="match status" value="1"/>
</dbReference>
<evidence type="ECO:0000256" key="2">
    <source>
        <dbReference type="ARBA" id="ARBA00009539"/>
    </source>
</evidence>
<dbReference type="GO" id="GO:0004146">
    <property type="term" value="F:dihydrofolate reductase activity"/>
    <property type="evidence" value="ECO:0007669"/>
    <property type="project" value="UniProtKB-EC"/>
</dbReference>
<dbReference type="HOGENOM" id="CLU_043966_5_1_0"/>
<organism evidence="8 9">
    <name type="scientific">Streptobacillus moniliformis (strain ATCC 14647 / DSM 12112 / NCTC 10651 / 9901)</name>
    <dbReference type="NCBI Taxonomy" id="519441"/>
    <lineage>
        <taxon>Bacteria</taxon>
        <taxon>Fusobacteriati</taxon>
        <taxon>Fusobacteriota</taxon>
        <taxon>Fusobacteriia</taxon>
        <taxon>Fusobacteriales</taxon>
        <taxon>Leptotrichiaceae</taxon>
        <taxon>Streptobacillus</taxon>
    </lineage>
</organism>
<feature type="domain" description="DHFR" evidence="7">
    <location>
        <begin position="1"/>
        <end position="156"/>
    </location>
</feature>
<reference evidence="8 9" key="1">
    <citation type="journal article" date="2009" name="Stand. Genomic Sci.">
        <title>Complete genome sequence of Streptobacillus moniliformis type strain (9901T).</title>
        <authorList>
            <person name="Nolan M."/>
            <person name="Gronow S."/>
            <person name="Lapidus A."/>
            <person name="Ivanova N."/>
            <person name="Copeland A."/>
            <person name="Lucas S."/>
            <person name="Del Rio T.G."/>
            <person name="Chen F."/>
            <person name="Tice H."/>
            <person name="Pitluck S."/>
            <person name="Cheng J.F."/>
            <person name="Sims D."/>
            <person name="Meincke L."/>
            <person name="Bruce D."/>
            <person name="Goodwin L."/>
            <person name="Brettin T."/>
            <person name="Han C."/>
            <person name="Detter J.C."/>
            <person name="Ovchinikova G."/>
            <person name="Pati A."/>
            <person name="Mavromatis K."/>
            <person name="Mikhailova N."/>
            <person name="Chen A."/>
            <person name="Palaniappan K."/>
            <person name="Land M."/>
            <person name="Hauser L."/>
            <person name="Chang Y.J."/>
            <person name="Jeffries C.D."/>
            <person name="Rohde M."/>
            <person name="Sproer C."/>
            <person name="Goker M."/>
            <person name="Bristow J."/>
            <person name="Eisen J.A."/>
            <person name="Markowitz V."/>
            <person name="Hugenholtz P."/>
            <person name="Kyrpides N.C."/>
            <person name="Klenk H.P."/>
            <person name="Chain P."/>
        </authorList>
    </citation>
    <scope>NUCLEOTIDE SEQUENCE [LARGE SCALE GENOMIC DNA]</scope>
    <source>
        <strain evidence="9">ATCC 14647 / DSM 12112 / NCTC 10651 / 9901</strain>
    </source>
</reference>
<dbReference type="GO" id="GO:0046654">
    <property type="term" value="P:tetrahydrofolate biosynthetic process"/>
    <property type="evidence" value="ECO:0007669"/>
    <property type="project" value="UniProtKB-UniPathway"/>
</dbReference>
<proteinExistence type="inferred from homology"/>
<evidence type="ECO:0000259" key="7">
    <source>
        <dbReference type="PROSITE" id="PS51330"/>
    </source>
</evidence>
<dbReference type="Gene3D" id="3.40.430.10">
    <property type="entry name" value="Dihydrofolate Reductase, subunit A"/>
    <property type="match status" value="1"/>
</dbReference>
<evidence type="ECO:0000256" key="4">
    <source>
        <dbReference type="ARBA" id="ARBA00022563"/>
    </source>
</evidence>
<dbReference type="eggNOG" id="COG0262">
    <property type="taxonomic scope" value="Bacteria"/>
</dbReference>
<dbReference type="GO" id="GO:0046452">
    <property type="term" value="P:dihydrofolate metabolic process"/>
    <property type="evidence" value="ECO:0007669"/>
    <property type="project" value="TreeGrafter"/>
</dbReference>
<evidence type="ECO:0000256" key="3">
    <source>
        <dbReference type="ARBA" id="ARBA00012856"/>
    </source>
</evidence>
<evidence type="ECO:0000256" key="5">
    <source>
        <dbReference type="ARBA" id="ARBA00022857"/>
    </source>
</evidence>
<comment type="pathway">
    <text evidence="1">Cofactor biosynthesis; tetrahydrofolate biosynthesis; 5,6,7,8-tetrahydrofolate from 7,8-dihydrofolate: step 1/1.</text>
</comment>
<dbReference type="PRINTS" id="PR00070">
    <property type="entry name" value="DHFR"/>
</dbReference>
<keyword evidence="9" id="KW-1185">Reference proteome</keyword>
<dbReference type="PANTHER" id="PTHR48069">
    <property type="entry name" value="DIHYDROFOLATE REDUCTASE"/>
    <property type="match status" value="1"/>
</dbReference>
<dbReference type="GO" id="GO:0050661">
    <property type="term" value="F:NADP binding"/>
    <property type="evidence" value="ECO:0007669"/>
    <property type="project" value="InterPro"/>
</dbReference>
<dbReference type="UniPathway" id="UPA00077">
    <property type="reaction ID" value="UER00158"/>
</dbReference>
<dbReference type="RefSeq" id="WP_012859003.1">
    <property type="nucleotide sequence ID" value="NC_013515.1"/>
</dbReference>
<dbReference type="EMBL" id="CP001779">
    <property type="protein sequence ID" value="ACZ01454.1"/>
    <property type="molecule type" value="Genomic_DNA"/>
</dbReference>
<dbReference type="SUPFAM" id="SSF53597">
    <property type="entry name" value="Dihydrofolate reductase-like"/>
    <property type="match status" value="1"/>
</dbReference>
<dbReference type="PROSITE" id="PS51330">
    <property type="entry name" value="DHFR_2"/>
    <property type="match status" value="1"/>
</dbReference>
<dbReference type="KEGG" id="smf:Smon_0989"/>
<evidence type="ECO:0000256" key="1">
    <source>
        <dbReference type="ARBA" id="ARBA00004903"/>
    </source>
</evidence>
<keyword evidence="4" id="KW-0554">One-carbon metabolism</keyword>
<dbReference type="GO" id="GO:0046655">
    <property type="term" value="P:folic acid metabolic process"/>
    <property type="evidence" value="ECO:0007669"/>
    <property type="project" value="TreeGrafter"/>
</dbReference>
<dbReference type="OrthoDB" id="9804315at2"/>
<name>D1AYS8_STRM9</name>
<sequence length="156" mass="18622">MIHIVVAVGENNEIGKDNKMLWHNSEELRFFRKLTLNHKIVMGKNTYLSIGRPLDLRENIVISTTLEENEDIYVLRNIDKILEKYVDSDEIIYVIGGENIYKQFLKYTEKIYLSKIDGKFPDADRYFPSINYDEYSTEVVNYNTFKLYIYTRRKDE</sequence>
<dbReference type="GO" id="GO:0006730">
    <property type="term" value="P:one-carbon metabolic process"/>
    <property type="evidence" value="ECO:0007669"/>
    <property type="project" value="UniProtKB-KW"/>
</dbReference>
<gene>
    <name evidence="8" type="ordered locus">Smon_0989</name>
</gene>
<keyword evidence="6" id="KW-0560">Oxidoreductase</keyword>
<dbReference type="GeneID" id="29673278"/>
<dbReference type="Proteomes" id="UP000002072">
    <property type="component" value="Chromosome"/>
</dbReference>
<dbReference type="GO" id="GO:0005829">
    <property type="term" value="C:cytosol"/>
    <property type="evidence" value="ECO:0007669"/>
    <property type="project" value="TreeGrafter"/>
</dbReference>
<dbReference type="PANTHER" id="PTHR48069:SF3">
    <property type="entry name" value="DIHYDROFOLATE REDUCTASE"/>
    <property type="match status" value="1"/>
</dbReference>
<dbReference type="InterPro" id="IPR024072">
    <property type="entry name" value="DHFR-like_dom_sf"/>
</dbReference>
<dbReference type="STRING" id="519441.Smon_0989"/>
<protein>
    <recommendedName>
        <fullName evidence="3">dihydrofolate reductase</fullName>
        <ecNumber evidence="3">1.5.1.3</ecNumber>
    </recommendedName>
</protein>
<dbReference type="InterPro" id="IPR001796">
    <property type="entry name" value="DHFR_dom"/>
</dbReference>
<accession>D1AYS8</accession>